<dbReference type="EMBL" id="AE015929">
    <property type="protein sequence ID" value="AAO05198.1"/>
    <property type="molecule type" value="Genomic_DNA"/>
</dbReference>
<feature type="domain" description="ACT" evidence="10">
    <location>
        <begin position="188"/>
        <end position="262"/>
    </location>
</feature>
<dbReference type="CDD" id="cd04905">
    <property type="entry name" value="ACT_CM-PDT"/>
    <property type="match status" value="1"/>
</dbReference>
<evidence type="ECO:0000259" key="10">
    <source>
        <dbReference type="PROSITE" id="PS51671"/>
    </source>
</evidence>
<evidence type="ECO:0000256" key="4">
    <source>
        <dbReference type="ARBA" id="ARBA00022605"/>
    </source>
</evidence>
<name>A0A0H2VIN5_STAES</name>
<dbReference type="Gene3D" id="3.40.190.10">
    <property type="entry name" value="Periplasmic binding protein-like II"/>
    <property type="match status" value="2"/>
</dbReference>
<dbReference type="OrthoDB" id="9802281at2"/>
<evidence type="ECO:0000256" key="3">
    <source>
        <dbReference type="ARBA" id="ARBA00021872"/>
    </source>
</evidence>
<protein>
    <recommendedName>
        <fullName evidence="3">Prephenate dehydratase</fullName>
        <ecNumber evidence="2">4.2.1.51</ecNumber>
    </recommendedName>
</protein>
<sequence>MHLYYLGPKGTFSYLAAKQFESHEQYDFIPLSNLHEVIQSVSKDKQAVGIVPIENSIEGTINIVADSLAHHDVYAHGEIQLDIDFSLYGHHSNSLDDIHKVYSIAPAISQTINYIHRQQFDYDYVDSTIQSLNMIKDGIGAIAPLGSGETYGYHTLDQHIQDYPHNVTRFLVVKNHTHFIEHPNTTIFLITPKYDKPGLLASVLNTFTLFNINLSWIESRPLKTQLGMYHFYVQADTAINNDVNKIISILETLDFQVKIIGAFNKKN</sequence>
<evidence type="ECO:0000313" key="11">
    <source>
        <dbReference type="EMBL" id="AAO05198.1"/>
    </source>
</evidence>
<dbReference type="SUPFAM" id="SSF53850">
    <property type="entry name" value="Periplasmic binding protein-like II"/>
    <property type="match status" value="1"/>
</dbReference>
<evidence type="ECO:0000259" key="9">
    <source>
        <dbReference type="PROSITE" id="PS51171"/>
    </source>
</evidence>
<evidence type="ECO:0000256" key="6">
    <source>
        <dbReference type="ARBA" id="ARBA00023222"/>
    </source>
</evidence>
<proteinExistence type="predicted"/>
<dbReference type="FunFam" id="3.40.190.10:FF:000029">
    <property type="entry name" value="Chorismate mutase/Prephenate dehydratase"/>
    <property type="match status" value="1"/>
</dbReference>
<dbReference type="GO" id="GO:0005737">
    <property type="term" value="C:cytoplasm"/>
    <property type="evidence" value="ECO:0007669"/>
    <property type="project" value="TreeGrafter"/>
</dbReference>
<dbReference type="Gene3D" id="3.30.70.260">
    <property type="match status" value="1"/>
</dbReference>
<reference evidence="11 12" key="1">
    <citation type="journal article" date="2003" name="Mol. Microbiol.">
        <title>Genome-based analysis of virulence genes in a non-biofilm-forming Staphylococcus epidermidis strain (ATCC 12228).</title>
        <authorList>
            <person name="Zhang Y.Q."/>
            <person name="Ren S.X."/>
            <person name="Li H.L."/>
            <person name="Wang Y.X."/>
            <person name="Fu G."/>
            <person name="Yang J."/>
            <person name="Qin Z.Q."/>
            <person name="Miao Y.G."/>
            <person name="Wang W.Y."/>
            <person name="Chen R.S."/>
            <person name="Shen Y."/>
            <person name="Chen Z."/>
            <person name="Yuan Z.H."/>
            <person name="Zhao G.P."/>
            <person name="Qu D."/>
            <person name="Danchin A."/>
            <person name="Wen Y.M."/>
        </authorList>
    </citation>
    <scope>NUCLEOTIDE SEQUENCE [LARGE SCALE GENOMIC DNA]</scope>
    <source>
        <strain evidence="12">ATCC 12228 / FDA PCI 1200</strain>
    </source>
</reference>
<dbReference type="InterPro" id="IPR045865">
    <property type="entry name" value="ACT-like_dom_sf"/>
</dbReference>
<comment type="pathway">
    <text evidence="1">Amino-acid biosynthesis; L-phenylalanine biosynthesis; phenylpyruvate from prephenate: step 1/1.</text>
</comment>
<gene>
    <name evidence="11" type="ordered locus">SE_1599</name>
</gene>
<keyword evidence="7" id="KW-0456">Lyase</keyword>
<dbReference type="Pfam" id="PF00800">
    <property type="entry name" value="PDT"/>
    <property type="match status" value="1"/>
</dbReference>
<dbReference type="EC" id="4.2.1.51" evidence="2"/>
<dbReference type="RefSeq" id="WP_001830419.1">
    <property type="nucleotide sequence ID" value="NC_004461.1"/>
</dbReference>
<evidence type="ECO:0000256" key="1">
    <source>
        <dbReference type="ARBA" id="ARBA00004741"/>
    </source>
</evidence>
<evidence type="ECO:0000256" key="8">
    <source>
        <dbReference type="ARBA" id="ARBA00047848"/>
    </source>
</evidence>
<keyword evidence="6" id="KW-0584">Phenylalanine biosynthesis</keyword>
<keyword evidence="4" id="KW-0028">Amino-acid biosynthesis</keyword>
<dbReference type="PANTHER" id="PTHR21022:SF19">
    <property type="entry name" value="PREPHENATE DEHYDRATASE-RELATED"/>
    <property type="match status" value="1"/>
</dbReference>
<dbReference type="HOGENOM" id="CLU_035008_0_2_9"/>
<dbReference type="InterPro" id="IPR002912">
    <property type="entry name" value="ACT_dom"/>
</dbReference>
<keyword evidence="5" id="KW-0057">Aromatic amino acid biosynthesis</keyword>
<organism evidence="11 12">
    <name type="scientific">Staphylococcus epidermidis (strain ATCC 12228 / FDA PCI 1200)</name>
    <dbReference type="NCBI Taxonomy" id="176280"/>
    <lineage>
        <taxon>Bacteria</taxon>
        <taxon>Bacillati</taxon>
        <taxon>Bacillota</taxon>
        <taxon>Bacilli</taxon>
        <taxon>Bacillales</taxon>
        <taxon>Staphylococcaceae</taxon>
        <taxon>Staphylococcus</taxon>
    </lineage>
</organism>
<dbReference type="eggNOG" id="COG0077">
    <property type="taxonomic scope" value="Bacteria"/>
</dbReference>
<dbReference type="PROSITE" id="PS51671">
    <property type="entry name" value="ACT"/>
    <property type="match status" value="1"/>
</dbReference>
<dbReference type="Proteomes" id="UP000001411">
    <property type="component" value="Chromosome"/>
</dbReference>
<dbReference type="SUPFAM" id="SSF55021">
    <property type="entry name" value="ACT-like"/>
    <property type="match status" value="1"/>
</dbReference>
<dbReference type="UniPathway" id="UPA00121">
    <property type="reaction ID" value="UER00345"/>
</dbReference>
<evidence type="ECO:0000256" key="7">
    <source>
        <dbReference type="ARBA" id="ARBA00023239"/>
    </source>
</evidence>
<dbReference type="GO" id="GO:0009094">
    <property type="term" value="P:L-phenylalanine biosynthetic process"/>
    <property type="evidence" value="ECO:0007669"/>
    <property type="project" value="UniProtKB-UniPathway"/>
</dbReference>
<feature type="domain" description="Prephenate dehydratase" evidence="9">
    <location>
        <begin position="2"/>
        <end position="175"/>
    </location>
</feature>
<evidence type="ECO:0000313" key="12">
    <source>
        <dbReference type="Proteomes" id="UP000001411"/>
    </source>
</evidence>
<dbReference type="KEGG" id="sep:SE_1599"/>
<comment type="catalytic activity">
    <reaction evidence="8">
        <text>prephenate + H(+) = 3-phenylpyruvate + CO2 + H2O</text>
        <dbReference type="Rhea" id="RHEA:21648"/>
        <dbReference type="ChEBI" id="CHEBI:15377"/>
        <dbReference type="ChEBI" id="CHEBI:15378"/>
        <dbReference type="ChEBI" id="CHEBI:16526"/>
        <dbReference type="ChEBI" id="CHEBI:18005"/>
        <dbReference type="ChEBI" id="CHEBI:29934"/>
        <dbReference type="EC" id="4.2.1.51"/>
    </reaction>
</comment>
<dbReference type="InterPro" id="IPR001086">
    <property type="entry name" value="Preph_deHydtase"/>
</dbReference>
<dbReference type="AlphaFoldDB" id="A0A0H2VIN5"/>
<evidence type="ECO:0000256" key="2">
    <source>
        <dbReference type="ARBA" id="ARBA00013147"/>
    </source>
</evidence>
<dbReference type="PROSITE" id="PS51171">
    <property type="entry name" value="PREPHENATE_DEHYDR_3"/>
    <property type="match status" value="1"/>
</dbReference>
<dbReference type="PATRIC" id="fig|176280.10.peg.1563"/>
<evidence type="ECO:0000256" key="5">
    <source>
        <dbReference type="ARBA" id="ARBA00023141"/>
    </source>
</evidence>
<dbReference type="GO" id="GO:0004664">
    <property type="term" value="F:prephenate dehydratase activity"/>
    <property type="evidence" value="ECO:0007669"/>
    <property type="project" value="UniProtKB-EC"/>
</dbReference>
<dbReference type="PANTHER" id="PTHR21022">
    <property type="entry name" value="PREPHENATE DEHYDRATASE P PROTEIN"/>
    <property type="match status" value="1"/>
</dbReference>
<accession>A0A0H2VIN5</accession>